<protein>
    <submittedName>
        <fullName evidence="1">Uncharacterized protein</fullName>
    </submittedName>
</protein>
<comment type="caution">
    <text evidence="1">The sequence shown here is derived from an EMBL/GenBank/DDBJ whole genome shotgun (WGS) entry which is preliminary data.</text>
</comment>
<dbReference type="AlphaFoldDB" id="A0AAV6J5C8"/>
<dbReference type="EMBL" id="JACTNZ010000008">
    <property type="protein sequence ID" value="KAG5535108.1"/>
    <property type="molecule type" value="Genomic_DNA"/>
</dbReference>
<sequence length="121" mass="13620">MNHYRDCLLNLSYSHLLGHVSGSYSRDMLKFMQELLKVDGQFQTGVLEIFAIGDVAAFPLKGRRFLVLSSSESPVEAPSHWMFRKPSGIEVADDNYSMGNFRIDSGVIYLIEHAKAECLGF</sequence>
<reference evidence="1" key="1">
    <citation type="submission" date="2020-08" db="EMBL/GenBank/DDBJ databases">
        <title>Plant Genome Project.</title>
        <authorList>
            <person name="Zhang R.-G."/>
        </authorList>
    </citation>
    <scope>NUCLEOTIDE SEQUENCE</scope>
    <source>
        <strain evidence="1">WSP0</strain>
        <tissue evidence="1">Leaf</tissue>
    </source>
</reference>
<evidence type="ECO:0000313" key="2">
    <source>
        <dbReference type="Proteomes" id="UP000823749"/>
    </source>
</evidence>
<evidence type="ECO:0000313" key="1">
    <source>
        <dbReference type="EMBL" id="KAG5535108.1"/>
    </source>
</evidence>
<dbReference type="Proteomes" id="UP000823749">
    <property type="component" value="Chromosome 8"/>
</dbReference>
<organism evidence="1 2">
    <name type="scientific">Rhododendron griersonianum</name>
    <dbReference type="NCBI Taxonomy" id="479676"/>
    <lineage>
        <taxon>Eukaryota</taxon>
        <taxon>Viridiplantae</taxon>
        <taxon>Streptophyta</taxon>
        <taxon>Embryophyta</taxon>
        <taxon>Tracheophyta</taxon>
        <taxon>Spermatophyta</taxon>
        <taxon>Magnoliopsida</taxon>
        <taxon>eudicotyledons</taxon>
        <taxon>Gunneridae</taxon>
        <taxon>Pentapetalae</taxon>
        <taxon>asterids</taxon>
        <taxon>Ericales</taxon>
        <taxon>Ericaceae</taxon>
        <taxon>Ericoideae</taxon>
        <taxon>Rhodoreae</taxon>
        <taxon>Rhododendron</taxon>
    </lineage>
</organism>
<keyword evidence="2" id="KW-1185">Reference proteome</keyword>
<name>A0AAV6J5C8_9ERIC</name>
<dbReference type="Gene3D" id="3.50.50.60">
    <property type="entry name" value="FAD/NAD(P)-binding domain"/>
    <property type="match status" value="1"/>
</dbReference>
<dbReference type="InterPro" id="IPR036188">
    <property type="entry name" value="FAD/NAD-bd_sf"/>
</dbReference>
<accession>A0AAV6J5C8</accession>
<gene>
    <name evidence="1" type="ORF">RHGRI_023029</name>
</gene>
<proteinExistence type="predicted"/>